<proteinExistence type="inferred from homology"/>
<reference evidence="5" key="1">
    <citation type="journal article" date="2022" name="Int. J. Syst. Evol. Microbiol.">
        <title>Anaeromyxobacter oryzae sp. nov., Anaeromyxobacter diazotrophicus sp. nov. and Anaeromyxobacter paludicola sp. nov., isolated from paddy soils.</title>
        <authorList>
            <person name="Itoh H."/>
            <person name="Xu Z."/>
            <person name="Mise K."/>
            <person name="Masuda Y."/>
            <person name="Ushijima N."/>
            <person name="Hayakawa C."/>
            <person name="Shiratori Y."/>
            <person name="Senoo K."/>
        </authorList>
    </citation>
    <scope>NUCLEOTIDE SEQUENCE [LARGE SCALE GENOMIC DNA]</scope>
    <source>
        <strain evidence="5">Red232</strain>
    </source>
</reference>
<comment type="similarity">
    <text evidence="2">Belongs to the LarC family.</text>
</comment>
<dbReference type="Pfam" id="PF01969">
    <property type="entry name" value="Ni_insertion"/>
    <property type="match status" value="1"/>
</dbReference>
<keyword evidence="2" id="KW-0456">Lyase</keyword>
<keyword evidence="1 2" id="KW-0533">Nickel</keyword>
<protein>
    <recommendedName>
        <fullName evidence="2">Putative nickel insertion protein</fullName>
    </recommendedName>
</protein>
<evidence type="ECO:0000256" key="1">
    <source>
        <dbReference type="ARBA" id="ARBA00022596"/>
    </source>
</evidence>
<evidence type="ECO:0000256" key="2">
    <source>
        <dbReference type="HAMAP-Rule" id="MF_01074"/>
    </source>
</evidence>
<feature type="region of interest" description="Disordered" evidence="3">
    <location>
        <begin position="245"/>
        <end position="333"/>
    </location>
</feature>
<dbReference type="Gene3D" id="3.10.20.300">
    <property type="entry name" value="mk0293 like domain"/>
    <property type="match status" value="1"/>
</dbReference>
<dbReference type="Proteomes" id="UP001162891">
    <property type="component" value="Chromosome"/>
</dbReference>
<organism evidence="4 5">
    <name type="scientific">Anaeromyxobacter oryzae</name>
    <dbReference type="NCBI Taxonomy" id="2918170"/>
    <lineage>
        <taxon>Bacteria</taxon>
        <taxon>Pseudomonadati</taxon>
        <taxon>Myxococcota</taxon>
        <taxon>Myxococcia</taxon>
        <taxon>Myxococcales</taxon>
        <taxon>Cystobacterineae</taxon>
        <taxon>Anaeromyxobacteraceae</taxon>
        <taxon>Anaeromyxobacter</taxon>
    </lineage>
</organism>
<name>A0ABM7WVC6_9BACT</name>
<dbReference type="EMBL" id="AP025591">
    <property type="protein sequence ID" value="BDG03464.1"/>
    <property type="molecule type" value="Genomic_DNA"/>
</dbReference>
<dbReference type="Gene3D" id="3.30.70.1380">
    <property type="entry name" value="Transcriptional regulatory protein pf0864 domain like"/>
    <property type="match status" value="1"/>
</dbReference>
<dbReference type="NCBIfam" id="TIGR00299">
    <property type="entry name" value="nickel pincer cofactor biosynthesis protein LarC"/>
    <property type="match status" value="1"/>
</dbReference>
<dbReference type="HAMAP" id="MF_01074">
    <property type="entry name" value="LarC"/>
    <property type="match status" value="1"/>
</dbReference>
<evidence type="ECO:0000313" key="5">
    <source>
        <dbReference type="Proteomes" id="UP001162891"/>
    </source>
</evidence>
<dbReference type="InterPro" id="IPR002822">
    <property type="entry name" value="Ni_insertion"/>
</dbReference>
<keyword evidence="5" id="KW-1185">Reference proteome</keyword>
<dbReference type="PANTHER" id="PTHR36566">
    <property type="entry name" value="NICKEL INSERTION PROTEIN-RELATED"/>
    <property type="match status" value="1"/>
</dbReference>
<gene>
    <name evidence="4" type="ORF">AMOR_24600</name>
</gene>
<sequence>MAAPLLVLEPVGGIAGDMFMAAALDLGVDRAALVAALETLRVPGWRLETTAKTEHGIRGTHVDVVVSGEQPHARGLAEILALVDGSGLPPRAKAVARAIFERIGRAEAKVHGIPVAEVHFHEVGAVDSIVDVCGAAVVLELLGWPRVVAAPPELGRGMVRTAHGVMPVPPPAVLELLAGKPVRPGGPPGEAVTPTGAALLAELAQLGPLPPFVPGRIGYGVGTVAWPDRPNVLRMTLGEEVAASAPFDSGPAAQGLRSGRPGSEAVRPEGSGGEAGPESKGSGRPGSEAVRPEGSGGEAGPESKGSGRPEGEAVRPERSGREAAAESKGEPQDAETLWVLEANLDDCPGQLVARAIEAALEAGALDAWAAPVTMKKGRPGILLGALCDEAGRGAVTSALFGETTTLGVRRHAVLRDVLDRRLVEVETAYGVVRVKVASQGGRELGAHPEYEDCLARARERGVAVREVMAAALAAHRAGR</sequence>
<dbReference type="PANTHER" id="PTHR36566:SF1">
    <property type="entry name" value="PYRIDINIUM-3,5-BISTHIOCARBOXYLIC ACID MONONUCLEOTIDE NICKEL INSERTION PROTEIN"/>
    <property type="match status" value="1"/>
</dbReference>
<evidence type="ECO:0000313" key="4">
    <source>
        <dbReference type="EMBL" id="BDG03464.1"/>
    </source>
</evidence>
<evidence type="ECO:0000256" key="3">
    <source>
        <dbReference type="SAM" id="MobiDB-lite"/>
    </source>
</evidence>
<accession>A0ABM7WVC6</accession>
<dbReference type="RefSeq" id="WP_248361499.1">
    <property type="nucleotide sequence ID" value="NZ_AP025591.1"/>
</dbReference>
<feature type="compositionally biased region" description="Basic and acidic residues" evidence="3">
    <location>
        <begin position="305"/>
        <end position="331"/>
    </location>
</feature>